<dbReference type="InterPro" id="IPR001343">
    <property type="entry name" value="Hemolysn_Ca-bd"/>
</dbReference>
<dbReference type="GO" id="GO:0005911">
    <property type="term" value="C:cell-cell junction"/>
    <property type="evidence" value="ECO:0007669"/>
    <property type="project" value="TreeGrafter"/>
</dbReference>
<name>A0A380MQR9_9GAMM</name>
<dbReference type="InterPro" id="IPR024079">
    <property type="entry name" value="MetalloPept_cat_dom_sf"/>
</dbReference>
<evidence type="ECO:0000259" key="9">
    <source>
        <dbReference type="Pfam" id="PF16313"/>
    </source>
</evidence>
<dbReference type="InterPro" id="IPR050971">
    <property type="entry name" value="Cadherin-domain_protein"/>
</dbReference>
<dbReference type="Gene3D" id="3.40.390.10">
    <property type="entry name" value="Collagenase (Catalytic Domain)"/>
    <property type="match status" value="1"/>
</dbReference>
<evidence type="ECO:0000313" key="11">
    <source>
        <dbReference type="Proteomes" id="UP000254601"/>
    </source>
</evidence>
<keyword evidence="5" id="KW-0130">Cell adhesion</keyword>
<dbReference type="SUPFAM" id="SSF51120">
    <property type="entry name" value="beta-Roll"/>
    <property type="match status" value="2"/>
</dbReference>
<dbReference type="PANTHER" id="PTHR24025">
    <property type="entry name" value="DESMOGLEIN FAMILY MEMBER"/>
    <property type="match status" value="1"/>
</dbReference>
<dbReference type="GO" id="GO:0016020">
    <property type="term" value="C:membrane"/>
    <property type="evidence" value="ECO:0007669"/>
    <property type="project" value="UniProtKB-SubCell"/>
</dbReference>
<dbReference type="Gene3D" id="2.60.40.60">
    <property type="entry name" value="Cadherins"/>
    <property type="match status" value="8"/>
</dbReference>
<evidence type="ECO:0000256" key="8">
    <source>
        <dbReference type="SAM" id="MobiDB-lite"/>
    </source>
</evidence>
<accession>A0A380MQR9</accession>
<dbReference type="GO" id="GO:0005615">
    <property type="term" value="C:extracellular space"/>
    <property type="evidence" value="ECO:0007669"/>
    <property type="project" value="InterPro"/>
</dbReference>
<dbReference type="SUPFAM" id="SSF55486">
    <property type="entry name" value="Metalloproteases ('zincins'), catalytic domain"/>
    <property type="match status" value="1"/>
</dbReference>
<feature type="compositionally biased region" description="Low complexity" evidence="8">
    <location>
        <begin position="148"/>
        <end position="166"/>
    </location>
</feature>
<keyword evidence="6" id="KW-1133">Transmembrane helix</keyword>
<feature type="domain" description="EcxA zinc-binding" evidence="9">
    <location>
        <begin position="1230"/>
        <end position="1345"/>
    </location>
</feature>
<keyword evidence="2" id="KW-0812">Transmembrane</keyword>
<dbReference type="Proteomes" id="UP000254601">
    <property type="component" value="Unassembled WGS sequence"/>
</dbReference>
<dbReference type="PROSITE" id="PS00330">
    <property type="entry name" value="HEMOLYSIN_CALCIUM"/>
    <property type="match status" value="4"/>
</dbReference>
<evidence type="ECO:0000256" key="4">
    <source>
        <dbReference type="ARBA" id="ARBA00022837"/>
    </source>
</evidence>
<evidence type="ECO:0000313" key="10">
    <source>
        <dbReference type="EMBL" id="SUO94628.1"/>
    </source>
</evidence>
<dbReference type="PANTHER" id="PTHR24025:SF23">
    <property type="entry name" value="NEURAL-CADHERIN"/>
    <property type="match status" value="1"/>
</dbReference>
<sequence>MLQPVISQKNNLTIMKKNILQIIKSQQTQSIQLDQETVYIQAEPDSTYQLILNEEQETPVFAKDDQDLWIWTEAPNSEPQVIIKNYYLYDNDGLFTFMRAEIAEAINTLEAAPVAEITTTTAANMSVAPVAPLIGGVTAIGASLAHGHHSAASATPTNTNPTNHTPEAPTFTPSAELIQSKAQANDVISTAKAADADNDTITYSLKTASDYLSVNAQTGEITLTVKGADWVNQGNTLPAVTIVANDGHSESEAVFNPTATNHTPEAPTFTPSAELIQSKAQANDVISTAKAADADNDTITYSLKTASDYLSVNAQTGEITLTVKGADWVNQGNTLPAVTIVANDGHSESEAVFNPTATNHTPEAPTFTPSAELIQSKAQANDVISTAKAADADNDTITYSLKTASDYLSVNAQTGEITLTVKGADWVNQGNTLPAVTIVANDGHSESEAVFNPTATNHTPKAPTFTPSAELIQSKAQANDVISTAKAADADNDTITYSLKTASDYLSVNAQTGEITLTVKGADWVNQGNTLPAVTIVANDGHSESEAVFNPTATNHTPEAPTFTPSAELIQSKAQANDVISTAKAADADNDTITYSLKTASDYLSVNAQTGEITLTVKGADWVNQGNTLPAVTIVANDGHSESEAVFNPTATNHTPKAPTFTPSAELIQSKAQANDVISTAKAADADNDTITYSLKTASDYLAVNAQTGEITLTVKGADWVNQGNTLPAVTIVANDGHSESEAVFNPTATNHTPEAPTFTPSAELIQSKAQANDVISTAKAADADNDTITYSLKTASDYLSVNAQTGEITLTVKGADWVNQGNTLPAVTIVANDGHSESEAVFNPTATNHTPEAPTFTPSAELIQSKAQANDVISTAKAADADNDTITYSLKTASDYLSVNAQTGEITLTVKGADWVNQGNTLPAVTIVANDGHSESEVVFNPAVTTQPIPPLIELDTLPQNMLVNPEGQQTVTVHIDRLSGSGTLTLMLGQQVLHTETVSQNGTISITLNQTLLNGEPLTAQIRTANGIASDSTNSIAAFYHSDSDFHDSRDLANVNKPIATKDTQGNISLSYDPARDPSKIDLPYFIAALSKTSKAGYVNKLWKNGYGTGFHIKYGFISAEDAAQKGYTGTKSYDTQHRQAVKDMLDIYASKTKLTFSEADTGADVYFWRDDMKKAYPNSYGVQGYAVYGGDLHMSTNFYPTDEFLKNTKNFYKGGYGTIAGGFGTLMHEYGHSLGLNHIFGAYIKQSSAEDKNMYSVMSYDDAMKETFIINGKEVKQEVTPTRLGIFDIAAIQYRYGVNEHERAGNDTYTFKAFNPNTEGNDIYIWDGAGNDTFDGSAETLDLHLNLTPGSWIYRGNEKTTTLLFDKDGKTIENQMFIGFGTQIENAIGGSGNDDIIGNETANHLQGKDGNDRLDGGAGNDWLEGGNGNDTLIGGSGNDILDGGTGADHLDGGDGDDIYFIDATGDIISDSSGTELIYSSIDYQLGNGLENLTLIGQASNAIGNNQANTLTGNDQANTLNGAGGDDILIGGDGNDILIGGSGADRFYFNSGIDQDGNNIDTIQDFNFAEGDRIILDKNIFATLQGSANNVLAADNFHLGSTAETADQHILYDQNSATLYYDVDGNGAQQSIAFAKLENLTSLDNQAFLIG</sequence>
<keyword evidence="4" id="KW-0106">Calcium</keyword>
<gene>
    <name evidence="10" type="primary">prtC_1</name>
    <name evidence="10" type="ORF">NCTC13337_00849</name>
</gene>
<dbReference type="Pfam" id="PF00353">
    <property type="entry name" value="HemolysinCabind"/>
    <property type="match status" value="3"/>
</dbReference>
<keyword evidence="3" id="KW-0677">Repeat</keyword>
<proteinExistence type="predicted"/>
<dbReference type="InterPro" id="IPR032534">
    <property type="entry name" value="EcxA_zinc-bd"/>
</dbReference>
<feature type="region of interest" description="Disordered" evidence="8">
    <location>
        <begin position="148"/>
        <end position="169"/>
    </location>
</feature>
<evidence type="ECO:0000256" key="2">
    <source>
        <dbReference type="ARBA" id="ARBA00022692"/>
    </source>
</evidence>
<dbReference type="GO" id="GO:0005509">
    <property type="term" value="F:calcium ion binding"/>
    <property type="evidence" value="ECO:0007669"/>
    <property type="project" value="InterPro"/>
</dbReference>
<comment type="subcellular location">
    <subcellularLocation>
        <location evidence="1">Membrane</location>
    </subcellularLocation>
</comment>
<dbReference type="EMBL" id="UHIC01000001">
    <property type="protein sequence ID" value="SUO94628.1"/>
    <property type="molecule type" value="Genomic_DNA"/>
</dbReference>
<keyword evidence="10" id="KW-0378">Hydrolase</keyword>
<dbReference type="OrthoDB" id="9813456at2"/>
<evidence type="ECO:0000256" key="7">
    <source>
        <dbReference type="ARBA" id="ARBA00023136"/>
    </source>
</evidence>
<dbReference type="PRINTS" id="PR00313">
    <property type="entry name" value="CABNDNGRPT"/>
</dbReference>
<dbReference type="EC" id="3.4.24.40" evidence="10"/>
<evidence type="ECO:0000256" key="5">
    <source>
        <dbReference type="ARBA" id="ARBA00022889"/>
    </source>
</evidence>
<dbReference type="InterPro" id="IPR011049">
    <property type="entry name" value="Serralysin-like_metalloprot_C"/>
</dbReference>
<dbReference type="InterPro" id="IPR018511">
    <property type="entry name" value="Hemolysin-typ_Ca-bd_CS"/>
</dbReference>
<keyword evidence="11" id="KW-1185">Reference proteome</keyword>
<evidence type="ECO:0000256" key="6">
    <source>
        <dbReference type="ARBA" id="ARBA00022989"/>
    </source>
</evidence>
<dbReference type="Pfam" id="PF16313">
    <property type="entry name" value="DUF4953"/>
    <property type="match status" value="1"/>
</dbReference>
<reference evidence="10 11" key="1">
    <citation type="submission" date="2018-06" db="EMBL/GenBank/DDBJ databases">
        <authorList>
            <consortium name="Pathogen Informatics"/>
            <person name="Doyle S."/>
        </authorList>
    </citation>
    <scope>NUCLEOTIDE SEQUENCE [LARGE SCALE GENOMIC DNA]</scope>
    <source>
        <strain evidence="10 11">NCTC13337</strain>
    </source>
</reference>
<dbReference type="Gene3D" id="2.150.10.10">
    <property type="entry name" value="Serralysin-like metalloprotease, C-terminal"/>
    <property type="match status" value="3"/>
</dbReference>
<dbReference type="GO" id="GO:0008237">
    <property type="term" value="F:metallopeptidase activity"/>
    <property type="evidence" value="ECO:0007669"/>
    <property type="project" value="InterPro"/>
</dbReference>
<organism evidence="10 11">
    <name type="scientific">Suttonella ornithocola</name>
    <dbReference type="NCBI Taxonomy" id="279832"/>
    <lineage>
        <taxon>Bacteria</taxon>
        <taxon>Pseudomonadati</taxon>
        <taxon>Pseudomonadota</taxon>
        <taxon>Gammaproteobacteria</taxon>
        <taxon>Cardiobacteriales</taxon>
        <taxon>Cardiobacteriaceae</taxon>
        <taxon>Suttonella</taxon>
    </lineage>
</organism>
<evidence type="ECO:0000256" key="3">
    <source>
        <dbReference type="ARBA" id="ARBA00022737"/>
    </source>
</evidence>
<evidence type="ECO:0000256" key="1">
    <source>
        <dbReference type="ARBA" id="ARBA00004370"/>
    </source>
</evidence>
<dbReference type="GO" id="GO:0098609">
    <property type="term" value="P:cell-cell adhesion"/>
    <property type="evidence" value="ECO:0007669"/>
    <property type="project" value="TreeGrafter"/>
</dbReference>
<protein>
    <submittedName>
        <fullName evidence="10">Serralysin C</fullName>
        <ecNumber evidence="10">3.4.24.40</ecNumber>
    </submittedName>
</protein>
<keyword evidence="7" id="KW-0472">Membrane</keyword>